<dbReference type="PANTHER" id="PTHR21137">
    <property type="entry name" value="ODORANT RECEPTOR"/>
    <property type="match status" value="1"/>
</dbReference>
<feature type="transmembrane region" description="Helical" evidence="10">
    <location>
        <begin position="216"/>
        <end position="233"/>
    </location>
</feature>
<feature type="transmembrane region" description="Helical" evidence="10">
    <location>
        <begin position="181"/>
        <end position="204"/>
    </location>
</feature>
<feature type="transmembrane region" description="Helical" evidence="10">
    <location>
        <begin position="114"/>
        <end position="137"/>
    </location>
</feature>
<evidence type="ECO:0000313" key="11">
    <source>
        <dbReference type="Proteomes" id="UP001652621"/>
    </source>
</evidence>
<keyword evidence="7 10" id="KW-0472">Membrane</keyword>
<keyword evidence="8" id="KW-0675">Receptor</keyword>
<keyword evidence="11" id="KW-1185">Reference proteome</keyword>
<dbReference type="Proteomes" id="UP001652621">
    <property type="component" value="Unplaced"/>
</dbReference>
<keyword evidence="4 10" id="KW-0812">Transmembrane</keyword>
<keyword evidence="2" id="KW-1003">Cell membrane</keyword>
<dbReference type="RefSeq" id="XP_058974358.1">
    <property type="nucleotide sequence ID" value="XM_059118375.1"/>
</dbReference>
<proteinExistence type="predicted"/>
<protein>
    <submittedName>
        <fullName evidence="12">Odorant receptor 30a-like</fullName>
    </submittedName>
</protein>
<keyword evidence="3" id="KW-0716">Sensory transduction</keyword>
<evidence type="ECO:0000256" key="1">
    <source>
        <dbReference type="ARBA" id="ARBA00004651"/>
    </source>
</evidence>
<organism evidence="11 12">
    <name type="scientific">Musca domestica</name>
    <name type="common">House fly</name>
    <dbReference type="NCBI Taxonomy" id="7370"/>
    <lineage>
        <taxon>Eukaryota</taxon>
        <taxon>Metazoa</taxon>
        <taxon>Ecdysozoa</taxon>
        <taxon>Arthropoda</taxon>
        <taxon>Hexapoda</taxon>
        <taxon>Insecta</taxon>
        <taxon>Pterygota</taxon>
        <taxon>Neoptera</taxon>
        <taxon>Endopterygota</taxon>
        <taxon>Diptera</taxon>
        <taxon>Brachycera</taxon>
        <taxon>Muscomorpha</taxon>
        <taxon>Muscoidea</taxon>
        <taxon>Muscidae</taxon>
        <taxon>Musca</taxon>
    </lineage>
</organism>
<keyword evidence="9" id="KW-0807">Transducer</keyword>
<dbReference type="GeneID" id="101898385"/>
<evidence type="ECO:0000256" key="7">
    <source>
        <dbReference type="ARBA" id="ARBA00023136"/>
    </source>
</evidence>
<dbReference type="Pfam" id="PF02949">
    <property type="entry name" value="7tm_6"/>
    <property type="match status" value="1"/>
</dbReference>
<evidence type="ECO:0000256" key="2">
    <source>
        <dbReference type="ARBA" id="ARBA00022475"/>
    </source>
</evidence>
<keyword evidence="6 10" id="KW-1133">Transmembrane helix</keyword>
<evidence type="ECO:0000256" key="5">
    <source>
        <dbReference type="ARBA" id="ARBA00022725"/>
    </source>
</evidence>
<evidence type="ECO:0000256" key="10">
    <source>
        <dbReference type="SAM" id="Phobius"/>
    </source>
</evidence>
<reference evidence="12" key="1">
    <citation type="submission" date="2025-08" db="UniProtKB">
        <authorList>
            <consortium name="RefSeq"/>
        </authorList>
    </citation>
    <scope>IDENTIFICATION</scope>
    <source>
        <strain evidence="12">Aabys</strain>
        <tissue evidence="12">Whole body</tissue>
    </source>
</reference>
<feature type="transmembrane region" description="Helical" evidence="10">
    <location>
        <begin position="61"/>
        <end position="79"/>
    </location>
</feature>
<name>A0ABM3ULF4_MUSDO</name>
<dbReference type="InterPro" id="IPR004117">
    <property type="entry name" value="7tm6_olfct_rcpt"/>
</dbReference>
<evidence type="ECO:0000256" key="8">
    <source>
        <dbReference type="ARBA" id="ARBA00023170"/>
    </source>
</evidence>
<comment type="subcellular location">
    <subcellularLocation>
        <location evidence="1">Cell membrane</location>
        <topology evidence="1">Multi-pass membrane protein</topology>
    </subcellularLocation>
</comment>
<accession>A0ABM3ULF4</accession>
<evidence type="ECO:0000256" key="9">
    <source>
        <dbReference type="ARBA" id="ARBA00023224"/>
    </source>
</evidence>
<sequence length="309" mass="36280">MTMLMFNTFLRTVVMVTNRKKFCKLLEHIRQMYEELMMERDAEICRIMEDHTAMVLKISKINLIMGMLTTVGFTVFPIISEEREFIFGIYVPYLKEYQSPWYEILLTGQSVLNLSAMCIFIAFTAMFISYFMFAIAISKVLQYKLSRTCTEVSSKIVERKIVECIKLHLRLISFIEQINELCGFIALMDFLLFVIVLCIMLLSFILVKTVTQKCIITVYITMVFTQAFLLYYFSNEVFYESLQISTAAYDINWFNYDVRTQVVLKLLLLRSQKPCAILIVKSYPVNLRRLQVLVKITYSVFTLLEKVYG</sequence>
<keyword evidence="5" id="KW-0552">Olfaction</keyword>
<evidence type="ECO:0000256" key="6">
    <source>
        <dbReference type="ARBA" id="ARBA00022989"/>
    </source>
</evidence>
<evidence type="ECO:0000256" key="4">
    <source>
        <dbReference type="ARBA" id="ARBA00022692"/>
    </source>
</evidence>
<dbReference type="PANTHER" id="PTHR21137:SF3">
    <property type="entry name" value="ODORANT RECEPTOR 30A-RELATED"/>
    <property type="match status" value="1"/>
</dbReference>
<evidence type="ECO:0000256" key="3">
    <source>
        <dbReference type="ARBA" id="ARBA00022606"/>
    </source>
</evidence>
<evidence type="ECO:0000313" key="12">
    <source>
        <dbReference type="RefSeq" id="XP_058974358.1"/>
    </source>
</evidence>
<gene>
    <name evidence="12" type="primary">LOC101898385</name>
</gene>